<proteinExistence type="predicted"/>
<accession>A0A8H7SFH0</accession>
<dbReference type="EMBL" id="JAEPRB010000007">
    <property type="protein sequence ID" value="KAG2227463.1"/>
    <property type="molecule type" value="Genomic_DNA"/>
</dbReference>
<evidence type="ECO:0008006" key="3">
    <source>
        <dbReference type="Google" id="ProtNLM"/>
    </source>
</evidence>
<reference evidence="1 2" key="1">
    <citation type="submission" date="2020-12" db="EMBL/GenBank/DDBJ databases">
        <title>Metabolic potential, ecology and presence of endohyphal bacteria is reflected in genomic diversity of Mucoromycotina.</title>
        <authorList>
            <person name="Muszewska A."/>
            <person name="Okrasinska A."/>
            <person name="Steczkiewicz K."/>
            <person name="Drgas O."/>
            <person name="Orlowska M."/>
            <person name="Perlinska-Lenart U."/>
            <person name="Aleksandrzak-Piekarczyk T."/>
            <person name="Szatraj K."/>
            <person name="Zielenkiewicz U."/>
            <person name="Pilsyk S."/>
            <person name="Malc E."/>
            <person name="Mieczkowski P."/>
            <person name="Kruszewska J.S."/>
            <person name="Biernat P."/>
            <person name="Pawlowska J."/>
        </authorList>
    </citation>
    <scope>NUCLEOTIDE SEQUENCE [LARGE SCALE GENOMIC DNA]</scope>
    <source>
        <strain evidence="1 2">CBS 142.35</strain>
    </source>
</reference>
<dbReference type="Proteomes" id="UP000646827">
    <property type="component" value="Unassembled WGS sequence"/>
</dbReference>
<dbReference type="InterPro" id="IPR014752">
    <property type="entry name" value="Arrestin-like_C"/>
</dbReference>
<name>A0A8H7SFH0_9FUNG</name>
<gene>
    <name evidence="1" type="ORF">INT45_007488</name>
</gene>
<comment type="caution">
    <text evidence="1">The sequence shown here is derived from an EMBL/GenBank/DDBJ whole genome shotgun (WGS) entry which is preliminary data.</text>
</comment>
<organism evidence="1 2">
    <name type="scientific">Circinella minor</name>
    <dbReference type="NCBI Taxonomy" id="1195481"/>
    <lineage>
        <taxon>Eukaryota</taxon>
        <taxon>Fungi</taxon>
        <taxon>Fungi incertae sedis</taxon>
        <taxon>Mucoromycota</taxon>
        <taxon>Mucoromycotina</taxon>
        <taxon>Mucoromycetes</taxon>
        <taxon>Mucorales</taxon>
        <taxon>Lichtheimiaceae</taxon>
        <taxon>Circinella</taxon>
    </lineage>
</organism>
<dbReference type="Gene3D" id="2.60.40.640">
    <property type="match status" value="1"/>
</dbReference>
<keyword evidence="2" id="KW-1185">Reference proteome</keyword>
<dbReference type="OrthoDB" id="2333384at2759"/>
<protein>
    <recommendedName>
        <fullName evidence="3">Arrestin C-terminal-like domain-containing protein</fullName>
    </recommendedName>
</protein>
<evidence type="ECO:0000313" key="1">
    <source>
        <dbReference type="EMBL" id="KAG2227463.1"/>
    </source>
</evidence>
<evidence type="ECO:0000313" key="2">
    <source>
        <dbReference type="Proteomes" id="UP000646827"/>
    </source>
</evidence>
<dbReference type="AlphaFoldDB" id="A0A8H7SFH0"/>
<sequence length="350" mass="39729">MRHIVPDYSLTIELLPEFGWSTHGEEPTYGPGSVFQGLIRLSLLRQQHVEADSIQIQFQAVESMDSTEINLGVLHGRRHLQPLFAIKHVLWKGQGFDPFSIDSLPFTIQIPVIQYPPSVEKHEYYQCSFKLIAIVEKYGNVLRSAEKKISYRPFIETCAHKRPIDTFSGQIKLHALEYVPGDMITATIKRRFDSQTSSTSTSIKRVITAKLYQISILHSVQDLPKLTKIIASNSWDEERQEDKERGDHLDLLYIPSDVIPSFSYSGFWKTTGKVAEFPLTIGTLGYGIRAPTQLQIYSTIPSQQQQQSSSANEEEQVLPRFMRAVEYSDSLPVYDSARLPSYGDIISTLS</sequence>